<evidence type="ECO:0000256" key="1">
    <source>
        <dbReference type="ARBA" id="ARBA00023157"/>
    </source>
</evidence>
<evidence type="ECO:0000256" key="2">
    <source>
        <dbReference type="SAM" id="SignalP"/>
    </source>
</evidence>
<keyword evidence="4" id="KW-1185">Reference proteome</keyword>
<accession>A0A914VT85</accession>
<reference evidence="5" key="1">
    <citation type="submission" date="2022-11" db="UniProtKB">
        <authorList>
            <consortium name="WormBaseParasite"/>
        </authorList>
    </citation>
    <scope>IDENTIFICATION</scope>
</reference>
<evidence type="ECO:0000259" key="3">
    <source>
        <dbReference type="PROSITE" id="PS50015"/>
    </source>
</evidence>
<feature type="domain" description="Saposin B-type" evidence="3">
    <location>
        <begin position="26"/>
        <end position="101"/>
    </location>
</feature>
<keyword evidence="2" id="KW-0732">Signal</keyword>
<dbReference type="SUPFAM" id="SSF47862">
    <property type="entry name" value="Saposin"/>
    <property type="match status" value="1"/>
</dbReference>
<dbReference type="WBParaSite" id="PSAMB.scaffold236size62952.g3688.t1">
    <property type="protein sequence ID" value="PSAMB.scaffold236size62952.g3688.t1"/>
    <property type="gene ID" value="PSAMB.scaffold236size62952.g3688"/>
</dbReference>
<evidence type="ECO:0000313" key="5">
    <source>
        <dbReference type="WBParaSite" id="PSAMB.scaffold236size62952.g3688.t1"/>
    </source>
</evidence>
<dbReference type="InterPro" id="IPR011001">
    <property type="entry name" value="Saposin-like"/>
</dbReference>
<name>A0A914VT85_9BILA</name>
<sequence length="101" mass="11283">MKAGFFVLVAIFATACTIPSHPHGKSEIICQLCQEIVQTAEQYLNDDEADIANEIDNLVCNHYRPLETICDALVKQLLPLLIQEIYKGLTPIQCCQEVDCC</sequence>
<evidence type="ECO:0000313" key="4">
    <source>
        <dbReference type="Proteomes" id="UP000887566"/>
    </source>
</evidence>
<feature type="signal peptide" evidence="2">
    <location>
        <begin position="1"/>
        <end position="17"/>
    </location>
</feature>
<protein>
    <submittedName>
        <fullName evidence="5">Saposin B-type domain-containing protein</fullName>
    </submittedName>
</protein>
<dbReference type="AlphaFoldDB" id="A0A914VT85"/>
<organism evidence="4 5">
    <name type="scientific">Plectus sambesii</name>
    <dbReference type="NCBI Taxonomy" id="2011161"/>
    <lineage>
        <taxon>Eukaryota</taxon>
        <taxon>Metazoa</taxon>
        <taxon>Ecdysozoa</taxon>
        <taxon>Nematoda</taxon>
        <taxon>Chromadorea</taxon>
        <taxon>Plectida</taxon>
        <taxon>Plectina</taxon>
        <taxon>Plectoidea</taxon>
        <taxon>Plectidae</taxon>
        <taxon>Plectus</taxon>
    </lineage>
</organism>
<dbReference type="Proteomes" id="UP000887566">
    <property type="component" value="Unplaced"/>
</dbReference>
<proteinExistence type="predicted"/>
<dbReference type="SMART" id="SM00741">
    <property type="entry name" value="SapB"/>
    <property type="match status" value="1"/>
</dbReference>
<dbReference type="PROSITE" id="PS51257">
    <property type="entry name" value="PROKAR_LIPOPROTEIN"/>
    <property type="match status" value="1"/>
</dbReference>
<feature type="chain" id="PRO_5037609657" evidence="2">
    <location>
        <begin position="18"/>
        <end position="101"/>
    </location>
</feature>
<dbReference type="Gene3D" id="1.10.225.10">
    <property type="entry name" value="Saposin-like"/>
    <property type="match status" value="1"/>
</dbReference>
<keyword evidence="1" id="KW-1015">Disulfide bond</keyword>
<dbReference type="PROSITE" id="PS50015">
    <property type="entry name" value="SAP_B"/>
    <property type="match status" value="1"/>
</dbReference>
<dbReference type="InterPro" id="IPR008139">
    <property type="entry name" value="SaposinB_dom"/>
</dbReference>